<sequence length="229" mass="26102">MRLWQSCVAQLGARGIWGYAVWDRRSWLEMWIQDGAVTWDGRFFQYSAAGSMGGLPMYVATRALYRMNPPTIFVPVSIKESVERLFNVHREMDRSELKHKLIGMNVGDEFQIRKDLKVKAFRTYHVIPSLGYIIYSVKQKLKQEYATLSGNEIKELRFSGVEVTQTMTSPEIAFTGDTTSDFIVDPDNTDVLKARILVMEMLKKTEASGNLVHLIKNDALRTVRVGCPG</sequence>
<evidence type="ECO:0000313" key="1">
    <source>
        <dbReference type="EMBL" id="KAK8958706.1"/>
    </source>
</evidence>
<protein>
    <submittedName>
        <fullName evidence="1">Nuclear ribonuclease Z</fullName>
    </submittedName>
</protein>
<dbReference type="PANTHER" id="PTHR46504">
    <property type="entry name" value="TRNASE Z TRZ1"/>
    <property type="match status" value="1"/>
</dbReference>
<proteinExistence type="predicted"/>
<name>A0ABR2M473_9ASPA</name>
<accession>A0ABR2M473</accession>
<keyword evidence="2" id="KW-1185">Reference proteome</keyword>
<organism evidence="1 2">
    <name type="scientific">Platanthera guangdongensis</name>
    <dbReference type="NCBI Taxonomy" id="2320717"/>
    <lineage>
        <taxon>Eukaryota</taxon>
        <taxon>Viridiplantae</taxon>
        <taxon>Streptophyta</taxon>
        <taxon>Embryophyta</taxon>
        <taxon>Tracheophyta</taxon>
        <taxon>Spermatophyta</taxon>
        <taxon>Magnoliopsida</taxon>
        <taxon>Liliopsida</taxon>
        <taxon>Asparagales</taxon>
        <taxon>Orchidaceae</taxon>
        <taxon>Orchidoideae</taxon>
        <taxon>Orchideae</taxon>
        <taxon>Orchidinae</taxon>
        <taxon>Platanthera</taxon>
    </lineage>
</organism>
<reference evidence="1 2" key="1">
    <citation type="journal article" date="2022" name="Nat. Plants">
        <title>Genomes of leafy and leafless Platanthera orchids illuminate the evolution of mycoheterotrophy.</title>
        <authorList>
            <person name="Li M.H."/>
            <person name="Liu K.W."/>
            <person name="Li Z."/>
            <person name="Lu H.C."/>
            <person name="Ye Q.L."/>
            <person name="Zhang D."/>
            <person name="Wang J.Y."/>
            <person name="Li Y.F."/>
            <person name="Zhong Z.M."/>
            <person name="Liu X."/>
            <person name="Yu X."/>
            <person name="Liu D.K."/>
            <person name="Tu X.D."/>
            <person name="Liu B."/>
            <person name="Hao Y."/>
            <person name="Liao X.Y."/>
            <person name="Jiang Y.T."/>
            <person name="Sun W.H."/>
            <person name="Chen J."/>
            <person name="Chen Y.Q."/>
            <person name="Ai Y."/>
            <person name="Zhai J.W."/>
            <person name="Wu S.S."/>
            <person name="Zhou Z."/>
            <person name="Hsiao Y.Y."/>
            <person name="Wu W.L."/>
            <person name="Chen Y.Y."/>
            <person name="Lin Y.F."/>
            <person name="Hsu J.L."/>
            <person name="Li C.Y."/>
            <person name="Wang Z.W."/>
            <person name="Zhao X."/>
            <person name="Zhong W.Y."/>
            <person name="Ma X.K."/>
            <person name="Ma L."/>
            <person name="Huang J."/>
            <person name="Chen G.Z."/>
            <person name="Huang M.Z."/>
            <person name="Huang L."/>
            <person name="Peng D.H."/>
            <person name="Luo Y.B."/>
            <person name="Zou S.Q."/>
            <person name="Chen S.P."/>
            <person name="Lan S."/>
            <person name="Tsai W.C."/>
            <person name="Van de Peer Y."/>
            <person name="Liu Z.J."/>
        </authorList>
    </citation>
    <scope>NUCLEOTIDE SEQUENCE [LARGE SCALE GENOMIC DNA]</scope>
    <source>
        <strain evidence="1">Lor288</strain>
    </source>
</reference>
<evidence type="ECO:0000313" key="2">
    <source>
        <dbReference type="Proteomes" id="UP001412067"/>
    </source>
</evidence>
<dbReference type="Proteomes" id="UP001412067">
    <property type="component" value="Unassembled WGS sequence"/>
</dbReference>
<gene>
    <name evidence="1" type="primary">NUZ</name>
    <name evidence="1" type="ORF">KSP40_PGU013658</name>
</gene>
<dbReference type="EMBL" id="JBBWWR010000012">
    <property type="protein sequence ID" value="KAK8958706.1"/>
    <property type="molecule type" value="Genomic_DNA"/>
</dbReference>
<dbReference type="SUPFAM" id="SSF56281">
    <property type="entry name" value="Metallo-hydrolase/oxidoreductase"/>
    <property type="match status" value="1"/>
</dbReference>
<dbReference type="InterPro" id="IPR036866">
    <property type="entry name" value="RibonucZ/Hydroxyglut_hydro"/>
</dbReference>
<dbReference type="Gene3D" id="3.60.15.10">
    <property type="entry name" value="Ribonuclease Z/Hydroxyacylglutathione hydrolase-like"/>
    <property type="match status" value="1"/>
</dbReference>
<comment type="caution">
    <text evidence="1">The sequence shown here is derived from an EMBL/GenBank/DDBJ whole genome shotgun (WGS) entry which is preliminary data.</text>
</comment>
<dbReference type="PANTHER" id="PTHR46504:SF2">
    <property type="entry name" value="TRNASE Z TRZ1"/>
    <property type="match status" value="1"/>
</dbReference>